<proteinExistence type="predicted"/>
<organism evidence="5 6">
    <name type="scientific">Lipingzhangella rawalii</name>
    <dbReference type="NCBI Taxonomy" id="2055835"/>
    <lineage>
        <taxon>Bacteria</taxon>
        <taxon>Bacillati</taxon>
        <taxon>Actinomycetota</taxon>
        <taxon>Actinomycetes</taxon>
        <taxon>Streptosporangiales</taxon>
        <taxon>Nocardiopsidaceae</taxon>
        <taxon>Lipingzhangella</taxon>
    </lineage>
</organism>
<feature type="transmembrane region" description="Helical" evidence="2">
    <location>
        <begin position="610"/>
        <end position="632"/>
    </location>
</feature>
<feature type="transmembrane region" description="Helical" evidence="2">
    <location>
        <begin position="137"/>
        <end position="155"/>
    </location>
</feature>
<keyword evidence="3" id="KW-0732">Signal</keyword>
<feature type="transmembrane region" description="Helical" evidence="2">
    <location>
        <begin position="32"/>
        <end position="51"/>
    </location>
</feature>
<name>A0ABU2H4J8_9ACTN</name>
<dbReference type="Pfam" id="PF01841">
    <property type="entry name" value="Transglut_core"/>
    <property type="match status" value="1"/>
</dbReference>
<feature type="signal peptide" evidence="3">
    <location>
        <begin position="1"/>
        <end position="22"/>
    </location>
</feature>
<feature type="region of interest" description="Disordered" evidence="1">
    <location>
        <begin position="542"/>
        <end position="592"/>
    </location>
</feature>
<evidence type="ECO:0000313" key="5">
    <source>
        <dbReference type="EMBL" id="MDS1270220.1"/>
    </source>
</evidence>
<keyword evidence="2" id="KW-0472">Membrane</keyword>
<dbReference type="Gene3D" id="3.10.620.30">
    <property type="match status" value="1"/>
</dbReference>
<feature type="transmembrane region" description="Helical" evidence="2">
    <location>
        <begin position="161"/>
        <end position="180"/>
    </location>
</feature>
<feature type="transmembrane region" description="Helical" evidence="2">
    <location>
        <begin position="58"/>
        <end position="77"/>
    </location>
</feature>
<dbReference type="SMART" id="SM00460">
    <property type="entry name" value="TGc"/>
    <property type="match status" value="1"/>
</dbReference>
<dbReference type="InterPro" id="IPR052901">
    <property type="entry name" value="Bact_TGase-like"/>
</dbReference>
<evidence type="ECO:0000313" key="6">
    <source>
        <dbReference type="Proteomes" id="UP001250214"/>
    </source>
</evidence>
<dbReference type="SUPFAM" id="SSF54001">
    <property type="entry name" value="Cysteine proteinases"/>
    <property type="match status" value="1"/>
</dbReference>
<accession>A0ABU2H4J8</accession>
<feature type="transmembrane region" description="Helical" evidence="2">
    <location>
        <begin position="113"/>
        <end position="130"/>
    </location>
</feature>
<feature type="domain" description="Transglutaminase-like" evidence="4">
    <location>
        <begin position="473"/>
        <end position="547"/>
    </location>
</feature>
<protein>
    <submittedName>
        <fullName evidence="5">TransglutaminaseTgpA domain-containing protein</fullName>
    </submittedName>
</protein>
<dbReference type="Proteomes" id="UP001250214">
    <property type="component" value="Unassembled WGS sequence"/>
</dbReference>
<feature type="compositionally biased region" description="Acidic residues" evidence="1">
    <location>
        <begin position="561"/>
        <end position="585"/>
    </location>
</feature>
<keyword evidence="2" id="KW-1133">Transmembrane helix</keyword>
<dbReference type="PANTHER" id="PTHR42736">
    <property type="entry name" value="PROTEIN-GLUTAMINE GAMMA-GLUTAMYLTRANSFERASE"/>
    <property type="match status" value="1"/>
</dbReference>
<keyword evidence="6" id="KW-1185">Reference proteome</keyword>
<sequence>MSVLVRTGALILAAAAPGLALAESYAEPRQVTAILGLWAVMSVLSTTLMSWRSASPAALLGGVPLALAGVAVLAVLYPGPQETVFAGTLDAVAHSGARILTASVPTPVAVDTLALPALATWLAGAAATLAARENRPLLAAACVLPPLLGAAALNGGVVSPGYVPAAAYAAAVVLLLAATAHAHSASPGSASDTPTATVSDRVSGNVAARWWRAARTSARSCSVAALTATAAVIVGYLGPFALYGSGVHPAEIRTTMDPPDEEEAVLNPLGYLSAWSEEPEQPLFTVTSTGPPSELRWVALSEFTGVMWAPDSGYQVAGNVLPEPEVTLPSPRAHTAEVSVLDLPGGWLPVPGTPLRLDGVPIGYDPESGTVRAESGNASGLDYTVTGAVPQWDPEELRAADAPEDEEFDRYRALPPDGPAAIAEIAAAVADEGSGYERANRLAAYLRETYTLDPHAPGGHGYANLDELLVPPGEPAGAGTTEQFASAFALLARQADLPSRVVVGFASGGSEDDDTGSQERTVHTGDAVAWGEVYLEETGWVPFDVTPGSETSDSGATAAEASEENGDGDAGSESEDMPLPQDEDESKPWSTWTSGTIVDWETLGDGAGRLGVTLLGVAVALLVTIPVARYGVRQHRLHHRDPDRRVVGAWRELQDGLRLAGRAPRPAETVTEILARADVLAPTAPPVGQWTLGPLVNQLAFGPDSGIHRVTSSAAGRAAAEARSYTRTLLAGQSRIRRLLWWLDPRPLIWLRR</sequence>
<gene>
    <name evidence="5" type="ORF">RIF23_07925</name>
</gene>
<dbReference type="InterPro" id="IPR021878">
    <property type="entry name" value="TgpA_N"/>
</dbReference>
<dbReference type="PANTHER" id="PTHR42736:SF1">
    <property type="entry name" value="PROTEIN-GLUTAMINE GAMMA-GLUTAMYLTRANSFERASE"/>
    <property type="match status" value="1"/>
</dbReference>
<feature type="chain" id="PRO_5046117757" evidence="3">
    <location>
        <begin position="23"/>
        <end position="753"/>
    </location>
</feature>
<dbReference type="Pfam" id="PF11992">
    <property type="entry name" value="TgpA_N"/>
    <property type="match status" value="1"/>
</dbReference>
<comment type="caution">
    <text evidence="5">The sequence shown here is derived from an EMBL/GenBank/DDBJ whole genome shotgun (WGS) entry which is preliminary data.</text>
</comment>
<keyword evidence="2" id="KW-0812">Transmembrane</keyword>
<evidence type="ECO:0000259" key="4">
    <source>
        <dbReference type="SMART" id="SM00460"/>
    </source>
</evidence>
<dbReference type="InterPro" id="IPR002931">
    <property type="entry name" value="Transglutaminase-like"/>
</dbReference>
<evidence type="ECO:0000256" key="2">
    <source>
        <dbReference type="SAM" id="Phobius"/>
    </source>
</evidence>
<feature type="transmembrane region" description="Helical" evidence="2">
    <location>
        <begin position="221"/>
        <end position="243"/>
    </location>
</feature>
<dbReference type="InterPro" id="IPR038765">
    <property type="entry name" value="Papain-like_cys_pep_sf"/>
</dbReference>
<evidence type="ECO:0000256" key="3">
    <source>
        <dbReference type="SAM" id="SignalP"/>
    </source>
</evidence>
<evidence type="ECO:0000256" key="1">
    <source>
        <dbReference type="SAM" id="MobiDB-lite"/>
    </source>
</evidence>
<dbReference type="RefSeq" id="WP_310911751.1">
    <property type="nucleotide sequence ID" value="NZ_JAVLVT010000003.1"/>
</dbReference>
<reference evidence="6" key="1">
    <citation type="submission" date="2023-07" db="EMBL/GenBank/DDBJ databases">
        <title>Novel species in the genus Lipingzhangella isolated from Sambhar Salt Lake.</title>
        <authorList>
            <person name="Jiya N."/>
            <person name="Kajale S."/>
            <person name="Sharma A."/>
        </authorList>
    </citation>
    <scope>NUCLEOTIDE SEQUENCE [LARGE SCALE GENOMIC DNA]</scope>
    <source>
        <strain evidence="6">LS1_29</strain>
    </source>
</reference>
<dbReference type="EMBL" id="JAVLVT010000003">
    <property type="protein sequence ID" value="MDS1270220.1"/>
    <property type="molecule type" value="Genomic_DNA"/>
</dbReference>